<feature type="domain" description="Peptidase M20 dimerisation" evidence="3">
    <location>
        <begin position="226"/>
        <end position="316"/>
    </location>
</feature>
<dbReference type="PIRSF" id="PIRSF005962">
    <property type="entry name" value="Pept_M20D_amidohydro"/>
    <property type="match status" value="1"/>
</dbReference>
<dbReference type="NCBIfam" id="TIGR01891">
    <property type="entry name" value="amidohydrolases"/>
    <property type="match status" value="1"/>
</dbReference>
<sequence length="449" mass="48607">MMRNYLSLYFLLSSTFYLLCLPAFAQQIDTKKLTNFVNTAYPDLFTLYKQLHANPELSFQEKNTAATLANQLRKIGYEVTENFGGYGIVGVLKNGNGPCVMIRTDLDALPVEEQTGLPYASKAHMKDAGGKEVSVMHACGHDVHMTVFTGVAKSLMEFKNNWKGTLILIGQPAEEQSGGSIAMLKEGLYTKFPRPDYALAFHVNSSLAAGKVGYTEGGIMASVDAVDVTIKGIGGHGAIPHNTKDPIVIAAQTVLALQTIVSREISPLEPAVVTVGSIQGGTQYNIIPDEVKMQLTLRSYSDEVRNQTIAAIKRITKGIAQAAGIPDDRLPTVQVREQYTPSNYNDIPLTQRLTKVLISSMGQDNVVKTPPSMVGEDFSRYSRVDPPIPTCMLWLGAVDPKKITESEQTGKALPSLHSSSFAPLPEPAIKTGIQAMTAAALDLFLGKGK</sequence>
<name>A0ABT8R6Q0_9BACT</name>
<dbReference type="PANTHER" id="PTHR11014">
    <property type="entry name" value="PEPTIDASE M20 FAMILY MEMBER"/>
    <property type="match status" value="1"/>
</dbReference>
<keyword evidence="1" id="KW-0378">Hydrolase</keyword>
<comment type="caution">
    <text evidence="4">The sequence shown here is derived from an EMBL/GenBank/DDBJ whole genome shotgun (WGS) entry which is preliminary data.</text>
</comment>
<evidence type="ECO:0000256" key="1">
    <source>
        <dbReference type="ARBA" id="ARBA00022801"/>
    </source>
</evidence>
<evidence type="ECO:0000313" key="4">
    <source>
        <dbReference type="EMBL" id="MDO1447779.1"/>
    </source>
</evidence>
<dbReference type="EMBL" id="JAUKPO010000008">
    <property type="protein sequence ID" value="MDO1447779.1"/>
    <property type="molecule type" value="Genomic_DNA"/>
</dbReference>
<gene>
    <name evidence="4" type="ORF">Q0590_16020</name>
</gene>
<evidence type="ECO:0000259" key="3">
    <source>
        <dbReference type="Pfam" id="PF07687"/>
    </source>
</evidence>
<dbReference type="InterPro" id="IPR017439">
    <property type="entry name" value="Amidohydrolase"/>
</dbReference>
<dbReference type="RefSeq" id="WP_302038583.1">
    <property type="nucleotide sequence ID" value="NZ_JAUKPO010000008.1"/>
</dbReference>
<dbReference type="SUPFAM" id="SSF53187">
    <property type="entry name" value="Zn-dependent exopeptidases"/>
    <property type="match status" value="1"/>
</dbReference>
<dbReference type="Gene3D" id="3.30.70.360">
    <property type="match status" value="1"/>
</dbReference>
<dbReference type="SUPFAM" id="SSF55031">
    <property type="entry name" value="Bacterial exopeptidase dimerisation domain"/>
    <property type="match status" value="1"/>
</dbReference>
<dbReference type="PANTHER" id="PTHR11014:SF63">
    <property type="entry name" value="METALLOPEPTIDASE, PUTATIVE (AFU_ORTHOLOGUE AFUA_6G09600)-RELATED"/>
    <property type="match status" value="1"/>
</dbReference>
<accession>A0ABT8R6Q0</accession>
<keyword evidence="5" id="KW-1185">Reference proteome</keyword>
<reference evidence="4" key="1">
    <citation type="submission" date="2023-07" db="EMBL/GenBank/DDBJ databases">
        <title>The genome sequence of Rhodocytophaga aerolata KACC 12507.</title>
        <authorList>
            <person name="Zhang X."/>
        </authorList>
    </citation>
    <scope>NUCLEOTIDE SEQUENCE</scope>
    <source>
        <strain evidence="4">KACC 12507</strain>
    </source>
</reference>
<protein>
    <submittedName>
        <fullName evidence="4">Amidohydrolase</fullName>
    </submittedName>
</protein>
<dbReference type="Pfam" id="PF01546">
    <property type="entry name" value="Peptidase_M20"/>
    <property type="match status" value="1"/>
</dbReference>
<dbReference type="InterPro" id="IPR036264">
    <property type="entry name" value="Bact_exopeptidase_dim_dom"/>
</dbReference>
<organism evidence="4 5">
    <name type="scientific">Rhodocytophaga aerolata</name>
    <dbReference type="NCBI Taxonomy" id="455078"/>
    <lineage>
        <taxon>Bacteria</taxon>
        <taxon>Pseudomonadati</taxon>
        <taxon>Bacteroidota</taxon>
        <taxon>Cytophagia</taxon>
        <taxon>Cytophagales</taxon>
        <taxon>Rhodocytophagaceae</taxon>
        <taxon>Rhodocytophaga</taxon>
    </lineage>
</organism>
<dbReference type="InterPro" id="IPR011650">
    <property type="entry name" value="Peptidase_M20_dimer"/>
</dbReference>
<dbReference type="Proteomes" id="UP001168528">
    <property type="component" value="Unassembled WGS sequence"/>
</dbReference>
<feature type="chain" id="PRO_5046786623" evidence="2">
    <location>
        <begin position="26"/>
        <end position="449"/>
    </location>
</feature>
<dbReference type="Pfam" id="PF07687">
    <property type="entry name" value="M20_dimer"/>
    <property type="match status" value="1"/>
</dbReference>
<proteinExistence type="predicted"/>
<evidence type="ECO:0000256" key="2">
    <source>
        <dbReference type="SAM" id="SignalP"/>
    </source>
</evidence>
<dbReference type="InterPro" id="IPR002933">
    <property type="entry name" value="Peptidase_M20"/>
</dbReference>
<dbReference type="Gene3D" id="3.40.630.10">
    <property type="entry name" value="Zn peptidases"/>
    <property type="match status" value="1"/>
</dbReference>
<evidence type="ECO:0000313" key="5">
    <source>
        <dbReference type="Proteomes" id="UP001168528"/>
    </source>
</evidence>
<feature type="signal peptide" evidence="2">
    <location>
        <begin position="1"/>
        <end position="25"/>
    </location>
</feature>
<keyword evidence="2" id="KW-0732">Signal</keyword>